<evidence type="ECO:0000313" key="1">
    <source>
        <dbReference type="EMBL" id="SNT06077.1"/>
    </source>
</evidence>
<protein>
    <recommendedName>
        <fullName evidence="3">Trypsin</fullName>
    </recommendedName>
</protein>
<organism evidence="1 2">
    <name type="scientific">Pseudomonas japonica</name>
    <dbReference type="NCBI Taxonomy" id="256466"/>
    <lineage>
        <taxon>Bacteria</taxon>
        <taxon>Pseudomonadati</taxon>
        <taxon>Pseudomonadota</taxon>
        <taxon>Gammaproteobacteria</taxon>
        <taxon>Pseudomonadales</taxon>
        <taxon>Pseudomonadaceae</taxon>
        <taxon>Pseudomonas</taxon>
    </lineage>
</organism>
<dbReference type="RefSeq" id="WP_141137328.1">
    <property type="nucleotide sequence ID" value="NZ_FZOL01000022.1"/>
</dbReference>
<reference evidence="2" key="1">
    <citation type="submission" date="2017-06" db="EMBL/GenBank/DDBJ databases">
        <authorList>
            <person name="Varghese N."/>
            <person name="Submissions S."/>
        </authorList>
    </citation>
    <scope>NUCLEOTIDE SEQUENCE [LARGE SCALE GENOMIC DNA]</scope>
    <source>
        <strain evidence="2">DSM 22348</strain>
    </source>
</reference>
<proteinExistence type="predicted"/>
<accession>A0A239JJQ6</accession>
<name>A0A239JJQ6_9PSED</name>
<dbReference type="STRING" id="1215104.GCA_000730585_00923"/>
<dbReference type="EMBL" id="FZOL01000022">
    <property type="protein sequence ID" value="SNT06077.1"/>
    <property type="molecule type" value="Genomic_DNA"/>
</dbReference>
<evidence type="ECO:0008006" key="3">
    <source>
        <dbReference type="Google" id="ProtNLM"/>
    </source>
</evidence>
<dbReference type="AlphaFoldDB" id="A0A239JJQ6"/>
<keyword evidence="2" id="KW-1185">Reference proteome</keyword>
<dbReference type="InterPro" id="IPR009003">
    <property type="entry name" value="Peptidase_S1_PA"/>
</dbReference>
<evidence type="ECO:0000313" key="2">
    <source>
        <dbReference type="Proteomes" id="UP000198407"/>
    </source>
</evidence>
<dbReference type="Proteomes" id="UP000198407">
    <property type="component" value="Unassembled WGS sequence"/>
</dbReference>
<dbReference type="OrthoDB" id="6968353at2"/>
<sequence length="414" mass="44797">MKRLPACGAALCALYAQLTWSDLLNQPAPANVELAPLLSAHDVTSERFFSVGQLKGTIGIGWSCTATLVAGSDTPDPDKPALILTAGHCAAGLTGDNEVVMDRPMGEGWFFTPSYFHDNKDQHVRIPIVRILYSTLKSTDVGVQQLGETYGQMLARGFKPLRVRALEGAVPDIDIAHIPIGLFRDHYLRYSECSSRQPAALFETVIEVEPRKDVPWFWPGANPNACIGLYGGSSGAPIFVRGEWAIIGVHSTGLREEGCGSGKPCEIEGGQPVGKLGTSYFASIEHLVEAFKADGSFDPSSLDPGTGIVIHRQGHGDSKPVDPKVAGERMPVRWGMLIDESFESIRYKIGPADETPCEQPKGYGEAESVLKQPLMDRATPMMPGVYVLCAVGKRPGSAQWQPWAQATIKLLRVE</sequence>
<gene>
    <name evidence="1" type="ORF">SAMN05444352_12293</name>
</gene>
<dbReference type="SUPFAM" id="SSF50494">
    <property type="entry name" value="Trypsin-like serine proteases"/>
    <property type="match status" value="1"/>
</dbReference>